<keyword evidence="2" id="KW-1185">Reference proteome</keyword>
<gene>
    <name evidence="1" type="ORF">GOODEAATRI_014210</name>
</gene>
<protein>
    <submittedName>
        <fullName evidence="1">Uncharacterized protein</fullName>
    </submittedName>
</protein>
<dbReference type="Proteomes" id="UP001476798">
    <property type="component" value="Unassembled WGS sequence"/>
</dbReference>
<evidence type="ECO:0000313" key="1">
    <source>
        <dbReference type="EMBL" id="MEQ2168420.1"/>
    </source>
</evidence>
<sequence length="102" mass="10994">THEHLKERALFSFPPPPPGANPSEYYHLMTSASLRSPYGDLLVHNGAAAAAAAAAVHLPDYVTPVDGEENHTKAFCMFISSHSASPRDIFLKGFSTSELQSL</sequence>
<dbReference type="EMBL" id="JAHRIO010030976">
    <property type="protein sequence ID" value="MEQ2168420.1"/>
    <property type="molecule type" value="Genomic_DNA"/>
</dbReference>
<proteinExistence type="predicted"/>
<accession>A0ABV0NAW0</accession>
<feature type="non-terminal residue" evidence="1">
    <location>
        <position position="1"/>
    </location>
</feature>
<comment type="caution">
    <text evidence="1">The sequence shown here is derived from an EMBL/GenBank/DDBJ whole genome shotgun (WGS) entry which is preliminary data.</text>
</comment>
<name>A0ABV0NAW0_9TELE</name>
<evidence type="ECO:0000313" key="2">
    <source>
        <dbReference type="Proteomes" id="UP001476798"/>
    </source>
</evidence>
<reference evidence="1 2" key="1">
    <citation type="submission" date="2021-06" db="EMBL/GenBank/DDBJ databases">
        <authorList>
            <person name="Palmer J.M."/>
        </authorList>
    </citation>
    <scope>NUCLEOTIDE SEQUENCE [LARGE SCALE GENOMIC DNA]</scope>
    <source>
        <strain evidence="1 2">GA_2019</strain>
        <tissue evidence="1">Muscle</tissue>
    </source>
</reference>
<organism evidence="1 2">
    <name type="scientific">Goodea atripinnis</name>
    <dbReference type="NCBI Taxonomy" id="208336"/>
    <lineage>
        <taxon>Eukaryota</taxon>
        <taxon>Metazoa</taxon>
        <taxon>Chordata</taxon>
        <taxon>Craniata</taxon>
        <taxon>Vertebrata</taxon>
        <taxon>Euteleostomi</taxon>
        <taxon>Actinopterygii</taxon>
        <taxon>Neopterygii</taxon>
        <taxon>Teleostei</taxon>
        <taxon>Neoteleostei</taxon>
        <taxon>Acanthomorphata</taxon>
        <taxon>Ovalentaria</taxon>
        <taxon>Atherinomorphae</taxon>
        <taxon>Cyprinodontiformes</taxon>
        <taxon>Goodeidae</taxon>
        <taxon>Goodea</taxon>
    </lineage>
</organism>